<dbReference type="PANTHER" id="PTHR35024">
    <property type="entry name" value="HYPOTHETICAL CYTOSOLIC PROTEIN"/>
    <property type="match status" value="1"/>
</dbReference>
<dbReference type="EMBL" id="QFXE01000013">
    <property type="protein sequence ID" value="RDH85574.1"/>
    <property type="molecule type" value="Genomic_DNA"/>
</dbReference>
<accession>A0A370DMG4</accession>
<gene>
    <name evidence="2" type="ORF">DIZ78_10715</name>
</gene>
<organism evidence="2 3">
    <name type="scientific">endosymbiont of Escarpia spicata</name>
    <dbReference type="NCBI Taxonomy" id="2200908"/>
    <lineage>
        <taxon>Bacteria</taxon>
        <taxon>Pseudomonadati</taxon>
        <taxon>Pseudomonadota</taxon>
        <taxon>Gammaproteobacteria</taxon>
        <taxon>sulfur-oxidizing symbionts</taxon>
    </lineage>
</organism>
<keyword evidence="3" id="KW-1185">Reference proteome</keyword>
<dbReference type="PANTHER" id="PTHR35024:SF4">
    <property type="entry name" value="POLYMER-FORMING CYTOSKELETAL PROTEIN"/>
    <property type="match status" value="1"/>
</dbReference>
<protein>
    <submittedName>
        <fullName evidence="2">Cell shape determination protein CcmA</fullName>
    </submittedName>
</protein>
<comment type="caution">
    <text evidence="2">The sequence shown here is derived from an EMBL/GenBank/DDBJ whole genome shotgun (WGS) entry which is preliminary data.</text>
</comment>
<dbReference type="InterPro" id="IPR007607">
    <property type="entry name" value="BacA/B"/>
</dbReference>
<proteinExistence type="inferred from homology"/>
<dbReference type="Pfam" id="PF04519">
    <property type="entry name" value="Bactofilin"/>
    <property type="match status" value="1"/>
</dbReference>
<evidence type="ECO:0000313" key="3">
    <source>
        <dbReference type="Proteomes" id="UP000254771"/>
    </source>
</evidence>
<reference evidence="2 3" key="1">
    <citation type="journal article" date="2018" name="ISME J.">
        <title>Endosymbiont genomes yield clues of tubeworm success.</title>
        <authorList>
            <person name="Li Y."/>
            <person name="Liles M.R."/>
            <person name="Halanych K.M."/>
        </authorList>
    </citation>
    <scope>NUCLEOTIDE SEQUENCE [LARGE SCALE GENOMIC DNA]</scope>
    <source>
        <strain evidence="2">A1462</strain>
    </source>
</reference>
<comment type="similarity">
    <text evidence="1">Belongs to the bactofilin family.</text>
</comment>
<name>A0A370DMG4_9GAMM</name>
<dbReference type="AlphaFoldDB" id="A0A370DMG4"/>
<evidence type="ECO:0000313" key="2">
    <source>
        <dbReference type="EMBL" id="RDH85574.1"/>
    </source>
</evidence>
<evidence type="ECO:0000256" key="1">
    <source>
        <dbReference type="ARBA" id="ARBA00044755"/>
    </source>
</evidence>
<sequence length="143" mass="15185">MRKKRFRAPKITTVIGKETQIRGDILFSGGLHVDGAIKGNVSSAEGDDRATLTLSEDGSIEGDVRVANVMLNGNVIGDVYAGHRVELAPKSRVTGTVCYDLLEMAMGAEVNGQLVHAQDIEQRKLGFDGDNGVDAGVESEQTG</sequence>
<dbReference type="Proteomes" id="UP000254771">
    <property type="component" value="Unassembled WGS sequence"/>
</dbReference>